<evidence type="ECO:0000313" key="4">
    <source>
        <dbReference type="EMBL" id="MBC3863613.1"/>
    </source>
</evidence>
<dbReference type="Pfam" id="PF02798">
    <property type="entry name" value="GST_N"/>
    <property type="match status" value="1"/>
</dbReference>
<feature type="domain" description="GST C-terminal" evidence="3">
    <location>
        <begin position="91"/>
        <end position="218"/>
    </location>
</feature>
<dbReference type="Gene3D" id="1.20.1050.10">
    <property type="match status" value="1"/>
</dbReference>
<evidence type="ECO:0000259" key="2">
    <source>
        <dbReference type="PROSITE" id="PS50404"/>
    </source>
</evidence>
<dbReference type="GO" id="GO:0006749">
    <property type="term" value="P:glutathione metabolic process"/>
    <property type="evidence" value="ECO:0007669"/>
    <property type="project" value="TreeGrafter"/>
</dbReference>
<dbReference type="PROSITE" id="PS50404">
    <property type="entry name" value="GST_NTER"/>
    <property type="match status" value="1"/>
</dbReference>
<comment type="caution">
    <text evidence="4">The sequence shown here is derived from an EMBL/GenBank/DDBJ whole genome shotgun (WGS) entry which is preliminary data.</text>
</comment>
<dbReference type="SUPFAM" id="SSF52833">
    <property type="entry name" value="Thioredoxin-like"/>
    <property type="match status" value="1"/>
</dbReference>
<organism evidence="4 5">
    <name type="scientific">Undibacterium jejuense</name>
    <dbReference type="NCBI Taxonomy" id="1344949"/>
    <lineage>
        <taxon>Bacteria</taxon>
        <taxon>Pseudomonadati</taxon>
        <taxon>Pseudomonadota</taxon>
        <taxon>Betaproteobacteria</taxon>
        <taxon>Burkholderiales</taxon>
        <taxon>Oxalobacteraceae</taxon>
        <taxon>Undibacterium</taxon>
    </lineage>
</organism>
<reference evidence="4" key="1">
    <citation type="submission" date="2020-08" db="EMBL/GenBank/DDBJ databases">
        <title>Novel species isolated from subtropical streams in China.</title>
        <authorList>
            <person name="Lu H."/>
        </authorList>
    </citation>
    <scope>NUCLEOTIDE SEQUENCE</scope>
    <source>
        <strain evidence="4">KACC 12607</strain>
    </source>
</reference>
<dbReference type="Gene3D" id="3.40.30.10">
    <property type="entry name" value="Glutaredoxin"/>
    <property type="match status" value="1"/>
</dbReference>
<dbReference type="InterPro" id="IPR010987">
    <property type="entry name" value="Glutathione-S-Trfase_C-like"/>
</dbReference>
<dbReference type="InterPro" id="IPR004045">
    <property type="entry name" value="Glutathione_S-Trfase_N"/>
</dbReference>
<dbReference type="PANTHER" id="PTHR42673:SF4">
    <property type="entry name" value="MALEYLACETOACETATE ISOMERASE"/>
    <property type="match status" value="1"/>
</dbReference>
<proteinExistence type="inferred from homology"/>
<comment type="similarity">
    <text evidence="1">Belongs to the GST superfamily. Zeta family.</text>
</comment>
<evidence type="ECO:0000313" key="5">
    <source>
        <dbReference type="Proteomes" id="UP000634011"/>
    </source>
</evidence>
<dbReference type="SUPFAM" id="SSF47616">
    <property type="entry name" value="GST C-terminal domain-like"/>
    <property type="match status" value="1"/>
</dbReference>
<dbReference type="CDD" id="cd03191">
    <property type="entry name" value="GST_C_Zeta"/>
    <property type="match status" value="1"/>
</dbReference>
<dbReference type="InterPro" id="IPR034330">
    <property type="entry name" value="GST_Zeta_C"/>
</dbReference>
<dbReference type="AlphaFoldDB" id="A0A923HJK1"/>
<keyword evidence="4" id="KW-0413">Isomerase</keyword>
<dbReference type="PROSITE" id="PS50405">
    <property type="entry name" value="GST_CTER"/>
    <property type="match status" value="1"/>
</dbReference>
<sequence>MKLYSYFRSSASYRVRIALNLKGLDYEQTAIHLVKNGGEQLSEAFKALNPEALVPAFVDEYEGESRVLTQSMAIIEYLDEVYPQHPLLPANPLLRAEARAFALAIACEIHPINNLRVLKYLTNTIGVTDEQKNTWYRHWCETGLATLEQTLLKIGKAGKYCFGDTPGFADCFLVPQIANAQRFNCDLSALPTLMQINQNCLEHPAFVSAMPANQPDAE</sequence>
<dbReference type="NCBIfam" id="TIGR01262">
    <property type="entry name" value="maiA"/>
    <property type="match status" value="1"/>
</dbReference>
<dbReference type="InterPro" id="IPR036249">
    <property type="entry name" value="Thioredoxin-like_sf"/>
</dbReference>
<dbReference type="GO" id="GO:0005737">
    <property type="term" value="C:cytoplasm"/>
    <property type="evidence" value="ECO:0007669"/>
    <property type="project" value="InterPro"/>
</dbReference>
<dbReference type="FunFam" id="1.20.1050.10:FF:000017">
    <property type="entry name" value="Maleylacetoacetate isomerase"/>
    <property type="match status" value="1"/>
</dbReference>
<dbReference type="EC" id="5.2.1.2" evidence="4"/>
<dbReference type="RefSeq" id="WP_186913561.1">
    <property type="nucleotide sequence ID" value="NZ_JACOFV010000016.1"/>
</dbReference>
<gene>
    <name evidence="4" type="primary">maiA</name>
    <name evidence="4" type="ORF">H8K32_16015</name>
</gene>
<dbReference type="InterPro" id="IPR005955">
    <property type="entry name" value="GST_Zeta"/>
</dbReference>
<dbReference type="SFLD" id="SFLDS00019">
    <property type="entry name" value="Glutathione_Transferase_(cytos"/>
    <property type="match status" value="1"/>
</dbReference>
<name>A0A923HJK1_9BURK</name>
<dbReference type="InterPro" id="IPR034333">
    <property type="entry name" value="GST_Zeta_N"/>
</dbReference>
<dbReference type="InterPro" id="IPR040079">
    <property type="entry name" value="Glutathione_S-Trfase"/>
</dbReference>
<dbReference type="EMBL" id="JACOFV010000016">
    <property type="protein sequence ID" value="MBC3863613.1"/>
    <property type="molecule type" value="Genomic_DNA"/>
</dbReference>
<accession>A0A923HJK1</accession>
<dbReference type="InterPro" id="IPR036282">
    <property type="entry name" value="Glutathione-S-Trfase_C_sf"/>
</dbReference>
<dbReference type="Proteomes" id="UP000634011">
    <property type="component" value="Unassembled WGS sequence"/>
</dbReference>
<dbReference type="CDD" id="cd03042">
    <property type="entry name" value="GST_N_Zeta"/>
    <property type="match status" value="1"/>
</dbReference>
<feature type="domain" description="GST N-terminal" evidence="2">
    <location>
        <begin position="1"/>
        <end position="86"/>
    </location>
</feature>
<dbReference type="GO" id="GO:0004364">
    <property type="term" value="F:glutathione transferase activity"/>
    <property type="evidence" value="ECO:0007669"/>
    <property type="project" value="TreeGrafter"/>
</dbReference>
<dbReference type="GO" id="GO:0016034">
    <property type="term" value="F:maleylacetoacetate isomerase activity"/>
    <property type="evidence" value="ECO:0007669"/>
    <property type="project" value="UniProtKB-EC"/>
</dbReference>
<dbReference type="SFLD" id="SFLDG00358">
    <property type="entry name" value="Main_(cytGST)"/>
    <property type="match status" value="1"/>
</dbReference>
<dbReference type="GO" id="GO:0006559">
    <property type="term" value="P:L-phenylalanine catabolic process"/>
    <property type="evidence" value="ECO:0007669"/>
    <property type="project" value="TreeGrafter"/>
</dbReference>
<keyword evidence="5" id="KW-1185">Reference proteome</keyword>
<protein>
    <submittedName>
        <fullName evidence="4">Maleylacetoacetate isomerase</fullName>
        <ecNumber evidence="4">5.2.1.2</ecNumber>
    </submittedName>
</protein>
<evidence type="ECO:0000256" key="1">
    <source>
        <dbReference type="ARBA" id="ARBA00010007"/>
    </source>
</evidence>
<dbReference type="PANTHER" id="PTHR42673">
    <property type="entry name" value="MALEYLACETOACETATE ISOMERASE"/>
    <property type="match status" value="1"/>
</dbReference>
<evidence type="ECO:0000259" key="3">
    <source>
        <dbReference type="PROSITE" id="PS50405"/>
    </source>
</evidence>